<dbReference type="GO" id="GO:0005737">
    <property type="term" value="C:cytoplasm"/>
    <property type="evidence" value="ECO:0007669"/>
    <property type="project" value="UniProtKB-SubCell"/>
</dbReference>
<dbReference type="InterPro" id="IPR002793">
    <property type="entry name" value="Endonuclease_NucS"/>
</dbReference>
<keyword evidence="1 6" id="KW-0963">Cytoplasm</keyword>
<dbReference type="Gene3D" id="3.40.1350.10">
    <property type="match status" value="1"/>
</dbReference>
<feature type="domain" description="Endonuclease NucS N-terminal PH-like" evidence="8">
    <location>
        <begin position="27"/>
        <end position="124"/>
    </location>
</feature>
<organism evidence="9 10">
    <name type="scientific">Halorubellus litoreus</name>
    <dbReference type="NCBI Taxonomy" id="755308"/>
    <lineage>
        <taxon>Archaea</taxon>
        <taxon>Methanobacteriati</taxon>
        <taxon>Methanobacteriota</taxon>
        <taxon>Stenosarchaea group</taxon>
        <taxon>Halobacteria</taxon>
        <taxon>Halobacteriales</taxon>
        <taxon>Halorubellaceae</taxon>
        <taxon>Halorubellus</taxon>
    </lineage>
</organism>
<comment type="function">
    <text evidence="6">Cleaves both 3' and 5' ssDNA extremities of branched DNA structures.</text>
</comment>
<evidence type="ECO:0000256" key="5">
    <source>
        <dbReference type="ARBA" id="ARBA00023125"/>
    </source>
</evidence>
<comment type="similarity">
    <text evidence="6">Belongs to the NucS endonuclease family.</text>
</comment>
<feature type="domain" description="Endonuclease NucS C-terminal" evidence="7">
    <location>
        <begin position="133"/>
        <end position="238"/>
    </location>
</feature>
<sequence>MTVERFASPDAATVARVVGDGLREGAVVSIEAECEVEYDGRSGGYLGPGDRLVVCKPDGTLLVHRPSGHKPVNWMPGGATIKLEPGESDEDAPLLYARRSNPNEFLRVYLQDVYSVSRFDAEDAVEYQERGTEAEMHEYIESNPETALEAGIRIVEHERETQYGYLDFFAQDADGTPVVVEVKRRQATLNHFDQLKRYMELYRESNPEVRGMLVAPSTSDRVKRALRDNDMEFVRLAEFDVETREASETTLTDFS</sequence>
<dbReference type="InterPro" id="IPR048301">
    <property type="entry name" value="NucS_C"/>
</dbReference>
<dbReference type="GO" id="GO:0003677">
    <property type="term" value="F:DNA binding"/>
    <property type="evidence" value="ECO:0007669"/>
    <property type="project" value="UniProtKB-KW"/>
</dbReference>
<evidence type="ECO:0000256" key="2">
    <source>
        <dbReference type="ARBA" id="ARBA00022722"/>
    </source>
</evidence>
<dbReference type="InterPro" id="IPR049173">
    <property type="entry name" value="NucS_N_sf"/>
</dbReference>
<dbReference type="EMBL" id="JBHSXN010000005">
    <property type="protein sequence ID" value="MFC6955126.1"/>
    <property type="molecule type" value="Genomic_DNA"/>
</dbReference>
<dbReference type="RefSeq" id="WP_336352063.1">
    <property type="nucleotide sequence ID" value="NZ_JAZAQL010000005.1"/>
</dbReference>
<dbReference type="Pfam" id="PF21003">
    <property type="entry name" value="NucS_N"/>
    <property type="match status" value="1"/>
</dbReference>
<dbReference type="GO" id="GO:0000014">
    <property type="term" value="F:single-stranded DNA endodeoxyribonuclease activity"/>
    <property type="evidence" value="ECO:0007669"/>
    <property type="project" value="UniProtKB-UniRule"/>
</dbReference>
<dbReference type="CDD" id="cd22341">
    <property type="entry name" value="NucS-like"/>
    <property type="match status" value="1"/>
</dbReference>
<evidence type="ECO:0000256" key="4">
    <source>
        <dbReference type="ARBA" id="ARBA00022801"/>
    </source>
</evidence>
<dbReference type="Proteomes" id="UP001596395">
    <property type="component" value="Unassembled WGS sequence"/>
</dbReference>
<dbReference type="AlphaFoldDB" id="A0ABD5VQL5"/>
<gene>
    <name evidence="6 9" type="primary">nucS</name>
    <name evidence="9" type="ORF">ACFQGB_19870</name>
</gene>
<keyword evidence="4 6" id="KW-0378">Hydrolase</keyword>
<keyword evidence="5 6" id="KW-0238">DNA-binding</keyword>
<comment type="subcellular location">
    <subcellularLocation>
        <location evidence="6">Cytoplasm</location>
    </subcellularLocation>
</comment>
<proteinExistence type="inferred from homology"/>
<dbReference type="EC" id="3.1.-.-" evidence="6"/>
<evidence type="ECO:0000259" key="7">
    <source>
        <dbReference type="Pfam" id="PF01939"/>
    </source>
</evidence>
<evidence type="ECO:0000259" key="8">
    <source>
        <dbReference type="Pfam" id="PF21003"/>
    </source>
</evidence>
<name>A0ABD5VQL5_9EURY</name>
<dbReference type="NCBIfam" id="NF003270">
    <property type="entry name" value="PRK04247.1"/>
    <property type="match status" value="1"/>
</dbReference>
<accession>A0ABD5VQL5</accession>
<dbReference type="Pfam" id="PF01939">
    <property type="entry name" value="NucS_C"/>
    <property type="match status" value="1"/>
</dbReference>
<evidence type="ECO:0000313" key="10">
    <source>
        <dbReference type="Proteomes" id="UP001596395"/>
    </source>
</evidence>
<keyword evidence="10" id="KW-1185">Reference proteome</keyword>
<evidence type="ECO:0000256" key="3">
    <source>
        <dbReference type="ARBA" id="ARBA00022759"/>
    </source>
</evidence>
<keyword evidence="2 6" id="KW-0540">Nuclease</keyword>
<keyword evidence="3 6" id="KW-0255">Endonuclease</keyword>
<reference evidence="9 10" key="1">
    <citation type="journal article" date="2019" name="Int. J. Syst. Evol. Microbiol.">
        <title>The Global Catalogue of Microorganisms (GCM) 10K type strain sequencing project: providing services to taxonomists for standard genome sequencing and annotation.</title>
        <authorList>
            <consortium name="The Broad Institute Genomics Platform"/>
            <consortium name="The Broad Institute Genome Sequencing Center for Infectious Disease"/>
            <person name="Wu L."/>
            <person name="Ma J."/>
        </authorList>
    </citation>
    <scope>NUCLEOTIDE SEQUENCE [LARGE SCALE GENOMIC DNA]</scope>
    <source>
        <strain evidence="9 10">GX26</strain>
    </source>
</reference>
<dbReference type="PANTHER" id="PTHR38814">
    <property type="entry name" value="ENDONUCLEASE NUCS"/>
    <property type="match status" value="1"/>
</dbReference>
<dbReference type="PANTHER" id="PTHR38814:SF1">
    <property type="entry name" value="ENDONUCLEASE NUCS"/>
    <property type="match status" value="1"/>
</dbReference>
<evidence type="ECO:0000256" key="6">
    <source>
        <dbReference type="HAMAP-Rule" id="MF_00722"/>
    </source>
</evidence>
<evidence type="ECO:0000313" key="9">
    <source>
        <dbReference type="EMBL" id="MFC6955126.1"/>
    </source>
</evidence>
<protein>
    <recommendedName>
        <fullName evidence="6">Endonuclease NucS</fullName>
        <ecNumber evidence="6">3.1.-.-</ecNumber>
    </recommendedName>
</protein>
<evidence type="ECO:0000256" key="1">
    <source>
        <dbReference type="ARBA" id="ARBA00022490"/>
    </source>
</evidence>
<dbReference type="InterPro" id="IPR011856">
    <property type="entry name" value="tRNA_endonuc-like_dom_sf"/>
</dbReference>
<comment type="caution">
    <text evidence="9">The sequence shown here is derived from an EMBL/GenBank/DDBJ whole genome shotgun (WGS) entry which is preliminary data.</text>
</comment>
<dbReference type="InterPro" id="IPR048302">
    <property type="entry name" value="NucS_N"/>
</dbReference>
<dbReference type="Gene3D" id="2.70.180.20">
    <property type="match status" value="1"/>
</dbReference>
<dbReference type="HAMAP" id="MF_00722">
    <property type="entry name" value="NucS"/>
    <property type="match status" value="1"/>
</dbReference>